<sequence length="222" mass="23932">MIQSAVFCWCGGAADNSATLTPSTAMTVGGILPAFWQNIVDGHNTQGRLVATAAVCWRSSPWRLEANSKIDPIKLNGWDAKTLAYADDIAVVSTGPKTALVDIRDLATEFGRFSGYRLNHDKTQVVVNRLNLQISLSPRMMLLGVQEKGVPAGACAFLFVALAVFRLGIASSSLDPEAPSFGQWLARMMAIYKLEEALYQLKGKKARKGGLGIMGCIINRGL</sequence>
<evidence type="ECO:0008006" key="3">
    <source>
        <dbReference type="Google" id="ProtNLM"/>
    </source>
</evidence>
<organism evidence="1 2">
    <name type="scientific">Pleurodeles waltl</name>
    <name type="common">Iberian ribbed newt</name>
    <dbReference type="NCBI Taxonomy" id="8319"/>
    <lineage>
        <taxon>Eukaryota</taxon>
        <taxon>Metazoa</taxon>
        <taxon>Chordata</taxon>
        <taxon>Craniata</taxon>
        <taxon>Vertebrata</taxon>
        <taxon>Euteleostomi</taxon>
        <taxon>Amphibia</taxon>
        <taxon>Batrachia</taxon>
        <taxon>Caudata</taxon>
        <taxon>Salamandroidea</taxon>
        <taxon>Salamandridae</taxon>
        <taxon>Pleurodelinae</taxon>
        <taxon>Pleurodeles</taxon>
    </lineage>
</organism>
<evidence type="ECO:0000313" key="2">
    <source>
        <dbReference type="Proteomes" id="UP001066276"/>
    </source>
</evidence>
<reference evidence="1" key="1">
    <citation type="journal article" date="2022" name="bioRxiv">
        <title>Sequencing and chromosome-scale assembly of the giantPleurodeles waltlgenome.</title>
        <authorList>
            <person name="Brown T."/>
            <person name="Elewa A."/>
            <person name="Iarovenko S."/>
            <person name="Subramanian E."/>
            <person name="Araus A.J."/>
            <person name="Petzold A."/>
            <person name="Susuki M."/>
            <person name="Suzuki K.-i.T."/>
            <person name="Hayashi T."/>
            <person name="Toyoda A."/>
            <person name="Oliveira C."/>
            <person name="Osipova E."/>
            <person name="Leigh N.D."/>
            <person name="Simon A."/>
            <person name="Yun M.H."/>
        </authorList>
    </citation>
    <scope>NUCLEOTIDE SEQUENCE</scope>
    <source>
        <strain evidence="1">20211129_DDA</strain>
        <tissue evidence="1">Liver</tissue>
    </source>
</reference>
<dbReference type="Proteomes" id="UP001066276">
    <property type="component" value="Chromosome 8"/>
</dbReference>
<gene>
    <name evidence="1" type="ORF">NDU88_007946</name>
</gene>
<dbReference type="AlphaFoldDB" id="A0AAV7NV23"/>
<keyword evidence="2" id="KW-1185">Reference proteome</keyword>
<accession>A0AAV7NV23</accession>
<dbReference type="EMBL" id="JANPWB010000012">
    <property type="protein sequence ID" value="KAJ1119761.1"/>
    <property type="molecule type" value="Genomic_DNA"/>
</dbReference>
<proteinExistence type="predicted"/>
<evidence type="ECO:0000313" key="1">
    <source>
        <dbReference type="EMBL" id="KAJ1119761.1"/>
    </source>
</evidence>
<protein>
    <recommendedName>
        <fullName evidence="3">Reverse transcriptase domain-containing protein</fullName>
    </recommendedName>
</protein>
<comment type="caution">
    <text evidence="1">The sequence shown here is derived from an EMBL/GenBank/DDBJ whole genome shotgun (WGS) entry which is preliminary data.</text>
</comment>
<name>A0AAV7NV23_PLEWA</name>